<dbReference type="EMBL" id="CACVBM020001496">
    <property type="protein sequence ID" value="CAA7052359.1"/>
    <property type="molecule type" value="Genomic_DNA"/>
</dbReference>
<keyword evidence="5" id="KW-0539">Nucleus</keyword>
<dbReference type="GO" id="GO:0005634">
    <property type="term" value="C:nucleus"/>
    <property type="evidence" value="ECO:0007669"/>
    <property type="project" value="UniProtKB-SubCell"/>
</dbReference>
<evidence type="ECO:0000313" key="7">
    <source>
        <dbReference type="EMBL" id="CAA7052359.1"/>
    </source>
</evidence>
<dbReference type="SUPFAM" id="SSF55455">
    <property type="entry name" value="SRF-like"/>
    <property type="match status" value="1"/>
</dbReference>
<dbReference type="AlphaFoldDB" id="A0A6D2KTB8"/>
<sequence length="100" mass="11253">MTRSKVKLEFISNDASRKNTFRKRNKGLLKKVNELSTLCGIPACAIIYSPYNTNPTCGHQTPVRTALFRSSGRCRCWTTEENVGPRDIHQTTHSQSVRAA</sequence>
<dbReference type="Proteomes" id="UP000467841">
    <property type="component" value="Unassembled WGS sequence"/>
</dbReference>
<keyword evidence="8" id="KW-1185">Reference proteome</keyword>
<organism evidence="7 8">
    <name type="scientific">Microthlaspi erraticum</name>
    <dbReference type="NCBI Taxonomy" id="1685480"/>
    <lineage>
        <taxon>Eukaryota</taxon>
        <taxon>Viridiplantae</taxon>
        <taxon>Streptophyta</taxon>
        <taxon>Embryophyta</taxon>
        <taxon>Tracheophyta</taxon>
        <taxon>Spermatophyta</taxon>
        <taxon>Magnoliopsida</taxon>
        <taxon>eudicotyledons</taxon>
        <taxon>Gunneridae</taxon>
        <taxon>Pentapetalae</taxon>
        <taxon>rosids</taxon>
        <taxon>malvids</taxon>
        <taxon>Brassicales</taxon>
        <taxon>Brassicaceae</taxon>
        <taxon>Coluteocarpeae</taxon>
        <taxon>Microthlaspi</taxon>
    </lineage>
</organism>
<dbReference type="SMART" id="SM00432">
    <property type="entry name" value="MADS"/>
    <property type="match status" value="1"/>
</dbReference>
<dbReference type="GO" id="GO:0046983">
    <property type="term" value="F:protein dimerization activity"/>
    <property type="evidence" value="ECO:0007669"/>
    <property type="project" value="InterPro"/>
</dbReference>
<reference evidence="7" key="1">
    <citation type="submission" date="2020-01" db="EMBL/GenBank/DDBJ databases">
        <authorList>
            <person name="Mishra B."/>
        </authorList>
    </citation>
    <scope>NUCLEOTIDE SEQUENCE [LARGE SCALE GENOMIC DNA]</scope>
</reference>
<evidence type="ECO:0000256" key="1">
    <source>
        <dbReference type="ARBA" id="ARBA00004123"/>
    </source>
</evidence>
<evidence type="ECO:0000256" key="4">
    <source>
        <dbReference type="ARBA" id="ARBA00023163"/>
    </source>
</evidence>
<dbReference type="GO" id="GO:0000981">
    <property type="term" value="F:DNA-binding transcription factor activity, RNA polymerase II-specific"/>
    <property type="evidence" value="ECO:0007669"/>
    <property type="project" value="InterPro"/>
</dbReference>
<evidence type="ECO:0000313" key="8">
    <source>
        <dbReference type="Proteomes" id="UP000467841"/>
    </source>
</evidence>
<evidence type="ECO:0000256" key="3">
    <source>
        <dbReference type="ARBA" id="ARBA00023125"/>
    </source>
</evidence>
<comment type="caution">
    <text evidence="7">The sequence shown here is derived from an EMBL/GenBank/DDBJ whole genome shotgun (WGS) entry which is preliminary data.</text>
</comment>
<keyword evidence="4" id="KW-0804">Transcription</keyword>
<dbReference type="CDD" id="cd00266">
    <property type="entry name" value="MADS_SRF_like"/>
    <property type="match status" value="1"/>
</dbReference>
<dbReference type="InterPro" id="IPR033897">
    <property type="entry name" value="SRF-like_MADS-box"/>
</dbReference>
<name>A0A6D2KTB8_9BRAS</name>
<comment type="subcellular location">
    <subcellularLocation>
        <location evidence="1">Nucleus</location>
    </subcellularLocation>
</comment>
<evidence type="ECO:0000256" key="2">
    <source>
        <dbReference type="ARBA" id="ARBA00023015"/>
    </source>
</evidence>
<dbReference type="InterPro" id="IPR036879">
    <property type="entry name" value="TF_MADSbox_sf"/>
</dbReference>
<gene>
    <name evidence="7" type="ORF">MERR_LOCUS39594</name>
</gene>
<dbReference type="PRINTS" id="PR00404">
    <property type="entry name" value="MADSDOMAIN"/>
</dbReference>
<dbReference type="InterPro" id="IPR002100">
    <property type="entry name" value="TF_MADSbox"/>
</dbReference>
<accession>A0A6D2KTB8</accession>
<dbReference type="Pfam" id="PF00319">
    <property type="entry name" value="SRF-TF"/>
    <property type="match status" value="1"/>
</dbReference>
<dbReference type="Gene3D" id="3.40.1810.10">
    <property type="entry name" value="Transcription factor, MADS-box"/>
    <property type="match status" value="1"/>
</dbReference>
<protein>
    <recommendedName>
        <fullName evidence="6">MADS-box domain-containing protein</fullName>
    </recommendedName>
</protein>
<dbReference type="PANTHER" id="PTHR11945">
    <property type="entry name" value="MADS BOX PROTEIN"/>
    <property type="match status" value="1"/>
</dbReference>
<dbReference type="PANTHER" id="PTHR11945:SF387">
    <property type="entry name" value="AGAMOUS-LIKE MADS-BOX PROTEIN AGL80"/>
    <property type="match status" value="1"/>
</dbReference>
<keyword evidence="3" id="KW-0238">DNA-binding</keyword>
<evidence type="ECO:0000259" key="6">
    <source>
        <dbReference type="PROSITE" id="PS50066"/>
    </source>
</evidence>
<proteinExistence type="predicted"/>
<dbReference type="OrthoDB" id="1695579at2759"/>
<dbReference type="PROSITE" id="PS50066">
    <property type="entry name" value="MADS_BOX_2"/>
    <property type="match status" value="1"/>
</dbReference>
<feature type="domain" description="MADS-box" evidence="6">
    <location>
        <begin position="1"/>
        <end position="49"/>
    </location>
</feature>
<dbReference type="GO" id="GO:0000978">
    <property type="term" value="F:RNA polymerase II cis-regulatory region sequence-specific DNA binding"/>
    <property type="evidence" value="ECO:0007669"/>
    <property type="project" value="TreeGrafter"/>
</dbReference>
<keyword evidence="2" id="KW-0805">Transcription regulation</keyword>
<evidence type="ECO:0000256" key="5">
    <source>
        <dbReference type="ARBA" id="ARBA00023242"/>
    </source>
</evidence>
<dbReference type="GO" id="GO:0045944">
    <property type="term" value="P:positive regulation of transcription by RNA polymerase II"/>
    <property type="evidence" value="ECO:0007669"/>
    <property type="project" value="InterPro"/>
</dbReference>